<evidence type="ECO:0000256" key="1">
    <source>
        <dbReference type="SAM" id="MobiDB-lite"/>
    </source>
</evidence>
<dbReference type="EMBL" id="HBFR01019508">
    <property type="protein sequence ID" value="CAD8886888.1"/>
    <property type="molecule type" value="Transcribed_RNA"/>
</dbReference>
<proteinExistence type="predicted"/>
<organism evidence="2">
    <name type="scientific">Corethron hystrix</name>
    <dbReference type="NCBI Taxonomy" id="216773"/>
    <lineage>
        <taxon>Eukaryota</taxon>
        <taxon>Sar</taxon>
        <taxon>Stramenopiles</taxon>
        <taxon>Ochrophyta</taxon>
        <taxon>Bacillariophyta</taxon>
        <taxon>Coscinodiscophyceae</taxon>
        <taxon>Corethrophycidae</taxon>
        <taxon>Corethrales</taxon>
        <taxon>Corethraceae</taxon>
        <taxon>Corethron</taxon>
    </lineage>
</organism>
<name>A0A7S1BH52_9STRA</name>
<dbReference type="AlphaFoldDB" id="A0A7S1BH52"/>
<evidence type="ECO:0000313" key="2">
    <source>
        <dbReference type="EMBL" id="CAD8886888.1"/>
    </source>
</evidence>
<feature type="compositionally biased region" description="Basic and acidic residues" evidence="1">
    <location>
        <begin position="66"/>
        <end position="77"/>
    </location>
</feature>
<feature type="region of interest" description="Disordered" evidence="1">
    <location>
        <begin position="66"/>
        <end position="106"/>
    </location>
</feature>
<sequence>MCVGENQEMEELCPRPKLIGISHHHNMLEAFCSLDIDSQSNTFDENEFSIIEQELIDIQELQDEKVAGSPAKIRDGARNPALPAHNSRDDAEEIREKNPLLTSTSNQRTNLLDISATCNRKKSDTVDGVKENFVSKLNLGIAIKSINAKALPLRPSNR</sequence>
<accession>A0A7S1BH52</accession>
<gene>
    <name evidence="2" type="ORF">CHYS00102_LOCUS14086</name>
</gene>
<protein>
    <submittedName>
        <fullName evidence="2">Uncharacterized protein</fullName>
    </submittedName>
</protein>
<reference evidence="2" key="1">
    <citation type="submission" date="2021-01" db="EMBL/GenBank/DDBJ databases">
        <authorList>
            <person name="Corre E."/>
            <person name="Pelletier E."/>
            <person name="Niang G."/>
            <person name="Scheremetjew M."/>
            <person name="Finn R."/>
            <person name="Kale V."/>
            <person name="Holt S."/>
            <person name="Cochrane G."/>
            <person name="Meng A."/>
            <person name="Brown T."/>
            <person name="Cohen L."/>
        </authorList>
    </citation>
    <scope>NUCLEOTIDE SEQUENCE</scope>
    <source>
        <strain evidence="2">308</strain>
    </source>
</reference>
<feature type="compositionally biased region" description="Basic and acidic residues" evidence="1">
    <location>
        <begin position="86"/>
        <end position="98"/>
    </location>
</feature>